<dbReference type="SUPFAM" id="SSF56042">
    <property type="entry name" value="PurM C-terminal domain-like"/>
    <property type="match status" value="2"/>
</dbReference>
<dbReference type="EMBL" id="JACHNU010000010">
    <property type="protein sequence ID" value="MBB4664969.1"/>
    <property type="molecule type" value="Genomic_DNA"/>
</dbReference>
<comment type="caution">
    <text evidence="8">Lacks conserved residue(s) required for the propagation of feature annotation.</text>
</comment>
<dbReference type="PANTHER" id="PTHR43555:SF1">
    <property type="entry name" value="PHOSPHORIBOSYLFORMYLGLYCINAMIDINE SYNTHASE SUBUNIT PURL"/>
    <property type="match status" value="1"/>
</dbReference>
<dbReference type="FunFam" id="3.30.1330.10:FF:000004">
    <property type="entry name" value="Phosphoribosylformylglycinamidine synthase subunit PurL"/>
    <property type="match status" value="1"/>
</dbReference>
<feature type="binding site" evidence="8">
    <location>
        <position position="548"/>
    </location>
    <ligand>
        <name>Mg(2+)</name>
        <dbReference type="ChEBI" id="CHEBI:18420"/>
        <label>1</label>
    </ligand>
</feature>
<dbReference type="InterPro" id="IPR036676">
    <property type="entry name" value="PurM-like_C_sf"/>
</dbReference>
<proteinExistence type="inferred from homology"/>
<feature type="active site" description="Proton acceptor" evidence="8">
    <location>
        <position position="109"/>
    </location>
</feature>
<dbReference type="Gene3D" id="3.30.1330.10">
    <property type="entry name" value="PurM-like, N-terminal domain"/>
    <property type="match status" value="2"/>
</dbReference>
<comment type="catalytic activity">
    <reaction evidence="8">
        <text>N(2)-formyl-N(1)-(5-phospho-beta-D-ribosyl)glycinamide + L-glutamine + ATP + H2O = 2-formamido-N(1)-(5-O-phospho-beta-D-ribosyl)acetamidine + L-glutamate + ADP + phosphate + H(+)</text>
        <dbReference type="Rhea" id="RHEA:17129"/>
        <dbReference type="ChEBI" id="CHEBI:15377"/>
        <dbReference type="ChEBI" id="CHEBI:15378"/>
        <dbReference type="ChEBI" id="CHEBI:29985"/>
        <dbReference type="ChEBI" id="CHEBI:30616"/>
        <dbReference type="ChEBI" id="CHEBI:43474"/>
        <dbReference type="ChEBI" id="CHEBI:58359"/>
        <dbReference type="ChEBI" id="CHEBI:147286"/>
        <dbReference type="ChEBI" id="CHEBI:147287"/>
        <dbReference type="ChEBI" id="CHEBI:456216"/>
        <dbReference type="EC" id="6.3.5.3"/>
    </reaction>
</comment>
<keyword evidence="2 8" id="KW-0436">Ligase</keyword>
<feature type="binding site" evidence="8">
    <location>
        <position position="547"/>
    </location>
    <ligand>
        <name>ATP</name>
        <dbReference type="ChEBI" id="CHEBI:30616"/>
    </ligand>
</feature>
<feature type="binding site" evidence="8">
    <location>
        <position position="510"/>
    </location>
    <ligand>
        <name>ATP</name>
        <dbReference type="ChEBI" id="CHEBI:30616"/>
    </ligand>
</feature>
<feature type="binding site" evidence="8">
    <location>
        <position position="283"/>
    </location>
    <ligand>
        <name>Mg(2+)</name>
        <dbReference type="ChEBI" id="CHEBI:18420"/>
        <label>2</label>
    </ligand>
</feature>
<evidence type="ECO:0000256" key="8">
    <source>
        <dbReference type="HAMAP-Rule" id="MF_00420"/>
    </source>
</evidence>
<feature type="binding site" evidence="8">
    <location>
        <position position="107"/>
    </location>
    <ligand>
        <name>Mg(2+)</name>
        <dbReference type="ChEBI" id="CHEBI:18420"/>
        <label>1</label>
    </ligand>
</feature>
<feature type="domain" description="PurM-like C-terminal" evidence="11">
    <location>
        <begin position="587"/>
        <end position="725"/>
    </location>
</feature>
<protein>
    <recommendedName>
        <fullName evidence="8">Phosphoribosylformylglycinamidine synthase subunit PurL</fullName>
        <shortName evidence="8">FGAM synthase</shortName>
        <ecNumber evidence="8">6.3.5.3</ecNumber>
    </recommendedName>
    <alternativeName>
        <fullName evidence="8">Formylglycinamide ribonucleotide amidotransferase subunit II</fullName>
        <shortName evidence="8">FGAR amidotransferase II</shortName>
        <shortName evidence="8">FGAR-AT II</shortName>
    </alternativeName>
    <alternativeName>
        <fullName evidence="8">Glutamine amidotransferase PurL</fullName>
    </alternativeName>
    <alternativeName>
        <fullName evidence="8">Phosphoribosylformylglycinamidine synthase subunit II</fullName>
    </alternativeName>
</protein>
<dbReference type="InterPro" id="IPR010074">
    <property type="entry name" value="PRibForGlyAmidine_synth_PurL"/>
</dbReference>
<dbReference type="InterPro" id="IPR010918">
    <property type="entry name" value="PurM-like_C_dom"/>
</dbReference>
<evidence type="ECO:0000256" key="1">
    <source>
        <dbReference type="ARBA" id="ARBA00022490"/>
    </source>
</evidence>
<dbReference type="InterPro" id="IPR016188">
    <property type="entry name" value="PurM-like_N"/>
</dbReference>
<evidence type="ECO:0000256" key="9">
    <source>
        <dbReference type="SAM" id="MobiDB-lite"/>
    </source>
</evidence>
<evidence type="ECO:0000313" key="13">
    <source>
        <dbReference type="EMBL" id="MBB4664969.1"/>
    </source>
</evidence>
<dbReference type="Pfam" id="PF18072">
    <property type="entry name" value="FGAR-AT_linker"/>
    <property type="match status" value="1"/>
</dbReference>
<comment type="subcellular location">
    <subcellularLocation>
        <location evidence="8">Cytoplasm</location>
    </subcellularLocation>
</comment>
<dbReference type="CDD" id="cd02204">
    <property type="entry name" value="PurL_repeat2"/>
    <property type="match status" value="1"/>
</dbReference>
<comment type="function">
    <text evidence="8">Part of the phosphoribosylformylglycinamidine synthase complex involved in the purines biosynthetic pathway. Catalyzes the ATP-dependent conversion of formylglycinamide ribonucleotide (FGAR) and glutamine to yield formylglycinamidine ribonucleotide (FGAM) and glutamate. The FGAM synthase complex is composed of three subunits. PurQ produces an ammonia molecule by converting glutamine to glutamate. PurL transfers the ammonia molecule to FGAR to form FGAM in an ATP-dependent manner. PurS interacts with PurQ and PurL and is thought to assist in the transfer of the ammonia molecule from PurQ to PurL.</text>
</comment>
<dbReference type="RefSeq" id="WP_183345481.1">
    <property type="nucleotide sequence ID" value="NZ_JACHNU010000010.1"/>
</dbReference>
<feature type="binding site" evidence="8">
    <location>
        <begin position="327"/>
        <end position="329"/>
    </location>
    <ligand>
        <name>substrate</name>
    </ligand>
</feature>
<feature type="active site" evidence="8">
    <location>
        <position position="63"/>
    </location>
</feature>
<feature type="binding site" evidence="8">
    <location>
        <position position="130"/>
    </location>
    <ligand>
        <name>substrate</name>
    </ligand>
</feature>
<evidence type="ECO:0000259" key="11">
    <source>
        <dbReference type="Pfam" id="PF02769"/>
    </source>
</evidence>
<dbReference type="InterPro" id="IPR036921">
    <property type="entry name" value="PurM-like_N_sf"/>
</dbReference>
<dbReference type="AlphaFoldDB" id="A0A840IJR7"/>
<dbReference type="GO" id="GO:0004642">
    <property type="term" value="F:phosphoribosylformylglycinamidine synthase activity"/>
    <property type="evidence" value="ECO:0007669"/>
    <property type="project" value="UniProtKB-UniRule"/>
</dbReference>
<feature type="binding site" evidence="8">
    <location>
        <position position="255"/>
    </location>
    <ligand>
        <name>substrate</name>
    </ligand>
</feature>
<feature type="domain" description="PurM-like C-terminal" evidence="11">
    <location>
        <begin position="215"/>
        <end position="369"/>
    </location>
</feature>
<feature type="binding site" evidence="8">
    <location>
        <position position="66"/>
    </location>
    <ligand>
        <name>ATP</name>
        <dbReference type="ChEBI" id="CHEBI:30616"/>
    </ligand>
</feature>
<keyword evidence="4 8" id="KW-0547">Nucleotide-binding</keyword>
<dbReference type="EC" id="6.3.5.3" evidence="8"/>
<evidence type="ECO:0000256" key="5">
    <source>
        <dbReference type="ARBA" id="ARBA00022755"/>
    </source>
</evidence>
<reference evidence="13 14" key="1">
    <citation type="submission" date="2020-08" db="EMBL/GenBank/DDBJ databases">
        <title>Genomic Encyclopedia of Archaeal and Bacterial Type Strains, Phase II (KMG-II): from individual species to whole genera.</title>
        <authorList>
            <person name="Goeker M."/>
        </authorList>
    </citation>
    <scope>NUCLEOTIDE SEQUENCE [LARGE SCALE GENOMIC DNA]</scope>
    <source>
        <strain evidence="13 14">DSM 23288</strain>
    </source>
</reference>
<name>A0A840IJR7_9ACTN</name>
<keyword evidence="1 8" id="KW-0963">Cytoplasm</keyword>
<feature type="domain" description="PurM-like N-terminal" evidence="10">
    <location>
        <begin position="455"/>
        <end position="569"/>
    </location>
</feature>
<feature type="region of interest" description="Disordered" evidence="9">
    <location>
        <begin position="1"/>
        <end position="27"/>
    </location>
</feature>
<dbReference type="Gene3D" id="3.90.650.10">
    <property type="entry name" value="PurM-like C-terminal domain"/>
    <property type="match status" value="2"/>
</dbReference>
<keyword evidence="7 8" id="KW-0460">Magnesium</keyword>
<evidence type="ECO:0000313" key="14">
    <source>
        <dbReference type="Proteomes" id="UP000585272"/>
    </source>
</evidence>
<dbReference type="UniPathway" id="UPA00074">
    <property type="reaction ID" value="UER00128"/>
</dbReference>
<dbReference type="GO" id="GO:0000287">
    <property type="term" value="F:magnesium ion binding"/>
    <property type="evidence" value="ECO:0007669"/>
    <property type="project" value="UniProtKB-UniRule"/>
</dbReference>
<evidence type="ECO:0000259" key="10">
    <source>
        <dbReference type="Pfam" id="PF00586"/>
    </source>
</evidence>
<accession>A0A840IJR7</accession>
<evidence type="ECO:0000256" key="6">
    <source>
        <dbReference type="ARBA" id="ARBA00022840"/>
    </source>
</evidence>
<feature type="binding site" evidence="8">
    <location>
        <position position="105"/>
    </location>
    <ligand>
        <name>ATP</name>
        <dbReference type="ChEBI" id="CHEBI:30616"/>
    </ligand>
</feature>
<keyword evidence="14" id="KW-1185">Reference proteome</keyword>
<feature type="binding site" evidence="8">
    <location>
        <position position="550"/>
    </location>
    <ligand>
        <name>substrate</name>
    </ligand>
</feature>
<feature type="domain" description="PurM-like N-terminal" evidence="10">
    <location>
        <begin position="88"/>
        <end position="203"/>
    </location>
</feature>
<evidence type="ECO:0000256" key="2">
    <source>
        <dbReference type="ARBA" id="ARBA00022598"/>
    </source>
</evidence>
<keyword evidence="6 8" id="KW-0067">ATP-binding</keyword>
<comment type="similarity">
    <text evidence="8">Belongs to the FGAMS family.</text>
</comment>
<keyword evidence="5 8" id="KW-0658">Purine biosynthesis</keyword>
<evidence type="ECO:0000259" key="12">
    <source>
        <dbReference type="Pfam" id="PF18072"/>
    </source>
</evidence>
<comment type="subunit">
    <text evidence="8">Monomer. Part of the FGAM synthase complex composed of 1 PurL, 1 PurQ and 2 PurS subunits.</text>
</comment>
<dbReference type="Pfam" id="PF00586">
    <property type="entry name" value="AIRS"/>
    <property type="match status" value="2"/>
</dbReference>
<dbReference type="GO" id="GO:0005737">
    <property type="term" value="C:cytoplasm"/>
    <property type="evidence" value="ECO:0007669"/>
    <property type="project" value="UniProtKB-SubCell"/>
</dbReference>
<dbReference type="PANTHER" id="PTHR43555">
    <property type="entry name" value="PHOSPHORIBOSYLFORMYLGLYCINAMIDINE SYNTHASE SUBUNIT PURL"/>
    <property type="match status" value="1"/>
</dbReference>
<feature type="domain" description="Phosphoribosylformylglycinamidine synthase linker" evidence="12">
    <location>
        <begin position="25"/>
        <end position="67"/>
    </location>
</feature>
<feature type="compositionally biased region" description="Basic and acidic residues" evidence="9">
    <location>
        <begin position="10"/>
        <end position="27"/>
    </location>
</feature>
<comment type="caution">
    <text evidence="13">The sequence shown here is derived from an EMBL/GenBank/DDBJ whole genome shotgun (WGS) entry which is preliminary data.</text>
</comment>
<evidence type="ECO:0000256" key="4">
    <source>
        <dbReference type="ARBA" id="ARBA00022741"/>
    </source>
</evidence>
<dbReference type="GO" id="GO:0005524">
    <property type="term" value="F:ATP binding"/>
    <property type="evidence" value="ECO:0007669"/>
    <property type="project" value="UniProtKB-UniRule"/>
</dbReference>
<sequence length="763" mass="79636">MSDVSASSREIADDGRSRGTRNAEHAHRALGLTDSEYDLIIDKLGREPNAVELSMFSLMWSEHCAYKHSKKLLGQLPTEGPYLLMGPGENAGAVDVGDGLAIAFKVESHNHPSAVEPFQGAATGVGGILRDIFAVGARPIAVLDSLRFGEPTGTRSRYLLEHAVAGIGHYGNSIGVPTVGGEIYFEPAYEQNCLVNAMALGIAPHDRLTRSAATGPGNVLVLFGALTGRDGIGGASVLASAELDEDDADKRPTVQIGDPFAEKKLLECSLELLDEELLVSLQDLGAAGLTSSSSEMASKGGLGLDIHVDRVPLREPGMEPFEIMVSESQERMLCVVEPDKVDAVLAVCEKWETTATAIGEVTDSGHLRVLQHGEVVGDMPVIALVDDCPLYDLEPAKPDEAIYPPAPRALQAADDDPQAILPELLGAPNIASRLPVFEQYDCLVQSRTVRRPDEADAAVLTLPDGSAIAVAIDGSGRRVAADPYRGTVENVFECAANLACVGAEPLGLTNCLNFGNPEKPHVAWQLSESVRGMADACRALDTPVVGGNVSLYNESGGGPIYPTPVVGLVGRLPEAARAGRLGFAHDGDAIAVVRAASPSLAASELSKLRGEPLPDGLPERDPVALRAAIELVRDAVRRGEVRSAHDVAEGGIAVALAEAAVAGGRGATVDLRQVGGATCQSLPLDEQLFGEGPGTFVLSGPREALEALSAPAGVKVTVVGEVGGASLSIAHGGGELSWTLDALREPRARGLADALDDATRLDD</sequence>
<gene>
    <name evidence="8" type="primary">purL</name>
    <name evidence="13" type="ORF">BDZ31_004588</name>
</gene>
<dbReference type="Proteomes" id="UP000585272">
    <property type="component" value="Unassembled WGS sequence"/>
</dbReference>
<dbReference type="CDD" id="cd02203">
    <property type="entry name" value="PurL_repeat1"/>
    <property type="match status" value="1"/>
</dbReference>
<dbReference type="NCBIfam" id="NF002290">
    <property type="entry name" value="PRK01213.1"/>
    <property type="match status" value="1"/>
</dbReference>
<dbReference type="PIRSF" id="PIRSF001587">
    <property type="entry name" value="FGAM_synthase_II"/>
    <property type="match status" value="1"/>
</dbReference>
<dbReference type="InterPro" id="IPR041609">
    <property type="entry name" value="PurL_linker"/>
</dbReference>
<dbReference type="HAMAP" id="MF_00420">
    <property type="entry name" value="PurL_2"/>
    <property type="match status" value="1"/>
</dbReference>
<evidence type="ECO:0000256" key="7">
    <source>
        <dbReference type="ARBA" id="ARBA00022842"/>
    </source>
</evidence>
<comment type="pathway">
    <text evidence="8">Purine metabolism; IMP biosynthesis via de novo pathway; 5-amino-1-(5-phospho-D-ribosyl)imidazole from N(2)-formyl-N(1)-(5-phospho-D-ribosyl)glycinamide: step 1/2.</text>
</comment>
<keyword evidence="3 8" id="KW-0479">Metal-binding</keyword>
<feature type="binding site" evidence="8">
    <location>
        <begin position="108"/>
        <end position="111"/>
    </location>
    <ligand>
        <name>substrate</name>
    </ligand>
</feature>
<feature type="binding site" evidence="8">
    <location>
        <position position="131"/>
    </location>
    <ligand>
        <name>Mg(2+)</name>
        <dbReference type="ChEBI" id="CHEBI:18420"/>
        <label>2</label>
    </ligand>
</feature>
<evidence type="ECO:0000256" key="3">
    <source>
        <dbReference type="ARBA" id="ARBA00022723"/>
    </source>
</evidence>
<dbReference type="SUPFAM" id="SSF55326">
    <property type="entry name" value="PurM N-terminal domain-like"/>
    <property type="match status" value="2"/>
</dbReference>
<dbReference type="NCBIfam" id="TIGR01736">
    <property type="entry name" value="FGAM_synth_II"/>
    <property type="match status" value="1"/>
</dbReference>
<dbReference type="Pfam" id="PF02769">
    <property type="entry name" value="AIRS_C"/>
    <property type="match status" value="2"/>
</dbReference>
<dbReference type="GO" id="GO:0006189">
    <property type="term" value="P:'de novo' IMP biosynthetic process"/>
    <property type="evidence" value="ECO:0007669"/>
    <property type="project" value="UniProtKB-UniRule"/>
</dbReference>
<organism evidence="13 14">
    <name type="scientific">Conexibacter arvalis</name>
    <dbReference type="NCBI Taxonomy" id="912552"/>
    <lineage>
        <taxon>Bacteria</taxon>
        <taxon>Bacillati</taxon>
        <taxon>Actinomycetota</taxon>
        <taxon>Thermoleophilia</taxon>
        <taxon>Solirubrobacterales</taxon>
        <taxon>Conexibacteraceae</taxon>
        <taxon>Conexibacter</taxon>
    </lineage>
</organism>